<dbReference type="AlphaFoldDB" id="A0A4C2A9Q7"/>
<proteinExistence type="predicted"/>
<sequence>MLKFLSRAVFISLSAFYPWLCPRGREMYFNSDPGIVFNLDLNAETTTCHGFDFNEAGANALYLVKEYPRLRQMVRGDHSHNLPPSGGYQLRAMPFRLANYVCSSRVVPFPSPLSLNGPLDKILFEWRPFGSTGNGFDACAII</sequence>
<protein>
    <submittedName>
        <fullName evidence="2">Uncharacterized protein</fullName>
    </submittedName>
</protein>
<name>A0A4C2A9Q7_EUMVA</name>
<evidence type="ECO:0000313" key="3">
    <source>
        <dbReference type="Proteomes" id="UP000299102"/>
    </source>
</evidence>
<gene>
    <name evidence="2" type="ORF">EVAR_67417_1</name>
</gene>
<comment type="caution">
    <text evidence="2">The sequence shown here is derived from an EMBL/GenBank/DDBJ whole genome shotgun (WGS) entry which is preliminary data.</text>
</comment>
<accession>A0A4C2A9Q7</accession>
<dbReference type="Proteomes" id="UP000299102">
    <property type="component" value="Unassembled WGS sequence"/>
</dbReference>
<evidence type="ECO:0000313" key="2">
    <source>
        <dbReference type="EMBL" id="GBP95929.1"/>
    </source>
</evidence>
<keyword evidence="3" id="KW-1185">Reference proteome</keyword>
<evidence type="ECO:0000256" key="1">
    <source>
        <dbReference type="SAM" id="SignalP"/>
    </source>
</evidence>
<organism evidence="2 3">
    <name type="scientific">Eumeta variegata</name>
    <name type="common">Bagworm moth</name>
    <name type="synonym">Eumeta japonica</name>
    <dbReference type="NCBI Taxonomy" id="151549"/>
    <lineage>
        <taxon>Eukaryota</taxon>
        <taxon>Metazoa</taxon>
        <taxon>Ecdysozoa</taxon>
        <taxon>Arthropoda</taxon>
        <taxon>Hexapoda</taxon>
        <taxon>Insecta</taxon>
        <taxon>Pterygota</taxon>
        <taxon>Neoptera</taxon>
        <taxon>Endopterygota</taxon>
        <taxon>Lepidoptera</taxon>
        <taxon>Glossata</taxon>
        <taxon>Ditrysia</taxon>
        <taxon>Tineoidea</taxon>
        <taxon>Psychidae</taxon>
        <taxon>Oiketicinae</taxon>
        <taxon>Eumeta</taxon>
    </lineage>
</organism>
<dbReference type="EMBL" id="BGZK01002702">
    <property type="protein sequence ID" value="GBP95929.1"/>
    <property type="molecule type" value="Genomic_DNA"/>
</dbReference>
<reference evidence="2 3" key="1">
    <citation type="journal article" date="2019" name="Commun. Biol.">
        <title>The bagworm genome reveals a unique fibroin gene that provides high tensile strength.</title>
        <authorList>
            <person name="Kono N."/>
            <person name="Nakamura H."/>
            <person name="Ohtoshi R."/>
            <person name="Tomita M."/>
            <person name="Numata K."/>
            <person name="Arakawa K."/>
        </authorList>
    </citation>
    <scope>NUCLEOTIDE SEQUENCE [LARGE SCALE GENOMIC DNA]</scope>
</reference>
<feature type="signal peptide" evidence="1">
    <location>
        <begin position="1"/>
        <end position="16"/>
    </location>
</feature>
<feature type="chain" id="PRO_5020035339" evidence="1">
    <location>
        <begin position="17"/>
        <end position="142"/>
    </location>
</feature>
<keyword evidence="1" id="KW-0732">Signal</keyword>